<protein>
    <submittedName>
        <fullName evidence="1">Uncharacterized protein</fullName>
    </submittedName>
</protein>
<organism evidence="1">
    <name type="scientific">viral metagenome</name>
    <dbReference type="NCBI Taxonomy" id="1070528"/>
    <lineage>
        <taxon>unclassified sequences</taxon>
        <taxon>metagenomes</taxon>
        <taxon>organismal metagenomes</taxon>
    </lineage>
</organism>
<sequence length="35" mass="4382">MFEIIKKYISLEKYILLEKIEIYKEIYSSKKNRNL</sequence>
<name>A0A6C0ADV1_9ZZZZ</name>
<dbReference type="AlphaFoldDB" id="A0A6C0ADV1"/>
<evidence type="ECO:0000313" key="1">
    <source>
        <dbReference type="EMBL" id="QHS77927.1"/>
    </source>
</evidence>
<dbReference type="EMBL" id="MN740593">
    <property type="protein sequence ID" value="QHS77927.1"/>
    <property type="molecule type" value="Genomic_DNA"/>
</dbReference>
<accession>A0A6C0ADV1</accession>
<proteinExistence type="predicted"/>
<reference evidence="1" key="1">
    <citation type="journal article" date="2020" name="Nature">
        <title>Giant virus diversity and host interactions through global metagenomics.</title>
        <authorList>
            <person name="Schulz F."/>
            <person name="Roux S."/>
            <person name="Paez-Espino D."/>
            <person name="Jungbluth S."/>
            <person name="Walsh D.A."/>
            <person name="Denef V.J."/>
            <person name="McMahon K.D."/>
            <person name="Konstantinidis K.T."/>
            <person name="Eloe-Fadrosh E.A."/>
            <person name="Kyrpides N.C."/>
            <person name="Woyke T."/>
        </authorList>
    </citation>
    <scope>NUCLEOTIDE SEQUENCE</scope>
    <source>
        <strain evidence="1">GVMAG-S-1021933-23</strain>
    </source>
</reference>